<dbReference type="AlphaFoldDB" id="A0A7V8JTX2"/>
<sequence>MNRHLRRKQRREGFQHKRLDHGNVTMAQMPWRVRETFGPVEDLLSTLETTGDIDTDKDGPVYRAPASHEWFDLAGAIEGFAAFYDQHACISGREMPTRSLHQLANKFSYGMMVFQSDVDAVRRDLAVLKAETMPMTENYTTAIIHTMQEIS</sequence>
<proteinExistence type="predicted"/>
<accession>A0A7V8JTX2</accession>
<protein>
    <submittedName>
        <fullName evidence="1">Uncharacterized protein</fullName>
    </submittedName>
</protein>
<evidence type="ECO:0000313" key="1">
    <source>
        <dbReference type="EMBL" id="KAF1042378.1"/>
    </source>
</evidence>
<name>A0A7V8JTX2_9BURK</name>
<reference evidence="2" key="1">
    <citation type="journal article" date="2020" name="MBio">
        <title>Horizontal gene transfer to a defensive symbiont with a reduced genome amongst a multipartite beetle microbiome.</title>
        <authorList>
            <person name="Waterworth S.C."/>
            <person name="Florez L.V."/>
            <person name="Rees E.R."/>
            <person name="Hertweck C."/>
            <person name="Kaltenpoth M."/>
            <person name="Kwan J.C."/>
        </authorList>
    </citation>
    <scope>NUCLEOTIDE SEQUENCE [LARGE SCALE GENOMIC DNA]</scope>
</reference>
<organism evidence="1 2">
    <name type="scientific">Herbaspirillum frisingense</name>
    <dbReference type="NCBI Taxonomy" id="92645"/>
    <lineage>
        <taxon>Bacteria</taxon>
        <taxon>Pseudomonadati</taxon>
        <taxon>Pseudomonadota</taxon>
        <taxon>Betaproteobacteria</taxon>
        <taxon>Burkholderiales</taxon>
        <taxon>Oxalobacteraceae</taxon>
        <taxon>Herbaspirillum</taxon>
    </lineage>
</organism>
<evidence type="ECO:0000313" key="2">
    <source>
        <dbReference type="Proteomes" id="UP000462435"/>
    </source>
</evidence>
<dbReference type="EMBL" id="WNDX01000085">
    <property type="protein sequence ID" value="KAF1042378.1"/>
    <property type="molecule type" value="Genomic_DNA"/>
</dbReference>
<gene>
    <name evidence="1" type="ORF">GAK35_02751</name>
</gene>
<dbReference type="Proteomes" id="UP000462435">
    <property type="component" value="Unassembled WGS sequence"/>
</dbReference>
<comment type="caution">
    <text evidence="1">The sequence shown here is derived from an EMBL/GenBank/DDBJ whole genome shotgun (WGS) entry which is preliminary data.</text>
</comment>